<dbReference type="Pfam" id="PF01614">
    <property type="entry name" value="IclR_C"/>
    <property type="match status" value="1"/>
</dbReference>
<accession>A0A1H2E4A1</accession>
<evidence type="ECO:0000256" key="2">
    <source>
        <dbReference type="ARBA" id="ARBA00023125"/>
    </source>
</evidence>
<dbReference type="InterPro" id="IPR036388">
    <property type="entry name" value="WH-like_DNA-bd_sf"/>
</dbReference>
<dbReference type="AlphaFoldDB" id="A0A1H2E4A1"/>
<reference evidence="7" key="1">
    <citation type="submission" date="2016-10" db="EMBL/GenBank/DDBJ databases">
        <authorList>
            <person name="Varghese N."/>
            <person name="Submissions S."/>
        </authorList>
    </citation>
    <scope>NUCLEOTIDE SEQUENCE [LARGE SCALE GENOMIC DNA]</scope>
    <source>
        <strain evidence="7">DSM 3384</strain>
    </source>
</reference>
<dbReference type="EMBL" id="FNLL01000002">
    <property type="protein sequence ID" value="SDT89508.1"/>
    <property type="molecule type" value="Genomic_DNA"/>
</dbReference>
<dbReference type="InterPro" id="IPR036390">
    <property type="entry name" value="WH_DNA-bd_sf"/>
</dbReference>
<evidence type="ECO:0000259" key="4">
    <source>
        <dbReference type="PROSITE" id="PS51077"/>
    </source>
</evidence>
<dbReference type="SUPFAM" id="SSF46785">
    <property type="entry name" value="Winged helix' DNA-binding domain"/>
    <property type="match status" value="1"/>
</dbReference>
<dbReference type="GO" id="GO:0003677">
    <property type="term" value="F:DNA binding"/>
    <property type="evidence" value="ECO:0007669"/>
    <property type="project" value="UniProtKB-KW"/>
</dbReference>
<keyword evidence="1" id="KW-0805">Transcription regulation</keyword>
<evidence type="ECO:0000259" key="5">
    <source>
        <dbReference type="PROSITE" id="PS51078"/>
    </source>
</evidence>
<dbReference type="Pfam" id="PF09339">
    <property type="entry name" value="HTH_IclR"/>
    <property type="match status" value="1"/>
</dbReference>
<evidence type="ECO:0000256" key="3">
    <source>
        <dbReference type="ARBA" id="ARBA00023163"/>
    </source>
</evidence>
<keyword evidence="3" id="KW-0804">Transcription</keyword>
<organism evidence="6 7">
    <name type="scientific">Desulfobacula phenolica</name>
    <dbReference type="NCBI Taxonomy" id="90732"/>
    <lineage>
        <taxon>Bacteria</taxon>
        <taxon>Pseudomonadati</taxon>
        <taxon>Thermodesulfobacteriota</taxon>
        <taxon>Desulfobacteria</taxon>
        <taxon>Desulfobacterales</taxon>
        <taxon>Desulfobacteraceae</taxon>
        <taxon>Desulfobacula</taxon>
    </lineage>
</organism>
<sequence>MTKKYQAPIVKKAFIILDAISKSSQGLRISEISNRLDISKSTVHGITAALEDQGAIIRDSISKRYTIGITLMELGKAAYERIDFKNIAKPIMEELMEQCQESVFLGVRNGDSATIIDIVESRKDLKISSPIGTSLPLVAGAIGKTFLSLMEPKDLKKYLDSNPLVKFTPNTIMDKNQYTKELEKVRDNGFATDDEEYILGVRAAAAPIKRCGAYTPAIWVVGFKASMSDKKIQIIIEQTKTAADRISKKLSILL</sequence>
<dbReference type="Gene3D" id="1.10.10.10">
    <property type="entry name" value="Winged helix-like DNA-binding domain superfamily/Winged helix DNA-binding domain"/>
    <property type="match status" value="1"/>
</dbReference>
<keyword evidence="7" id="KW-1185">Reference proteome</keyword>
<dbReference type="Gene3D" id="3.30.450.40">
    <property type="match status" value="1"/>
</dbReference>
<dbReference type="GO" id="GO:0003700">
    <property type="term" value="F:DNA-binding transcription factor activity"/>
    <property type="evidence" value="ECO:0007669"/>
    <property type="project" value="TreeGrafter"/>
</dbReference>
<evidence type="ECO:0000313" key="6">
    <source>
        <dbReference type="EMBL" id="SDT89508.1"/>
    </source>
</evidence>
<dbReference type="Proteomes" id="UP000199608">
    <property type="component" value="Unassembled WGS sequence"/>
</dbReference>
<dbReference type="PANTHER" id="PTHR30136:SF35">
    <property type="entry name" value="HTH-TYPE TRANSCRIPTIONAL REGULATOR RV1719"/>
    <property type="match status" value="1"/>
</dbReference>
<dbReference type="InterPro" id="IPR005471">
    <property type="entry name" value="Tscrpt_reg_IclR_N"/>
</dbReference>
<dbReference type="RefSeq" id="WP_014955949.1">
    <property type="nucleotide sequence ID" value="NZ_FNLL01000002.1"/>
</dbReference>
<evidence type="ECO:0000313" key="7">
    <source>
        <dbReference type="Proteomes" id="UP000199608"/>
    </source>
</evidence>
<name>A0A1H2E4A1_9BACT</name>
<dbReference type="PANTHER" id="PTHR30136">
    <property type="entry name" value="HELIX-TURN-HELIX TRANSCRIPTIONAL REGULATOR, ICLR FAMILY"/>
    <property type="match status" value="1"/>
</dbReference>
<dbReference type="InterPro" id="IPR050707">
    <property type="entry name" value="HTH_MetabolicPath_Reg"/>
</dbReference>
<gene>
    <name evidence="6" type="ORF">SAMN04487931_102455</name>
</gene>
<protein>
    <submittedName>
        <fullName evidence="6">Transcriptional regulator, IclR family</fullName>
    </submittedName>
</protein>
<dbReference type="InterPro" id="IPR029016">
    <property type="entry name" value="GAF-like_dom_sf"/>
</dbReference>
<proteinExistence type="predicted"/>
<dbReference type="InterPro" id="IPR014757">
    <property type="entry name" value="Tscrpt_reg_IclR_C"/>
</dbReference>
<dbReference type="SMART" id="SM00346">
    <property type="entry name" value="HTH_ICLR"/>
    <property type="match status" value="1"/>
</dbReference>
<feature type="domain" description="HTH iclR-type" evidence="4">
    <location>
        <begin position="7"/>
        <end position="69"/>
    </location>
</feature>
<evidence type="ECO:0000256" key="1">
    <source>
        <dbReference type="ARBA" id="ARBA00023015"/>
    </source>
</evidence>
<feature type="domain" description="IclR-ED" evidence="5">
    <location>
        <begin position="70"/>
        <end position="252"/>
    </location>
</feature>
<dbReference type="SUPFAM" id="SSF55781">
    <property type="entry name" value="GAF domain-like"/>
    <property type="match status" value="1"/>
</dbReference>
<keyword evidence="2" id="KW-0238">DNA-binding</keyword>
<dbReference type="PROSITE" id="PS51077">
    <property type="entry name" value="HTH_ICLR"/>
    <property type="match status" value="1"/>
</dbReference>
<dbReference type="GO" id="GO:0045892">
    <property type="term" value="P:negative regulation of DNA-templated transcription"/>
    <property type="evidence" value="ECO:0007669"/>
    <property type="project" value="TreeGrafter"/>
</dbReference>
<dbReference type="PROSITE" id="PS51078">
    <property type="entry name" value="ICLR_ED"/>
    <property type="match status" value="1"/>
</dbReference>